<evidence type="ECO:0000256" key="4">
    <source>
        <dbReference type="ARBA" id="ARBA00023163"/>
    </source>
</evidence>
<feature type="domain" description="Xylanolytic transcriptional activator regulatory" evidence="7">
    <location>
        <begin position="145"/>
        <end position="224"/>
    </location>
</feature>
<evidence type="ECO:0000256" key="5">
    <source>
        <dbReference type="ARBA" id="ARBA00023242"/>
    </source>
</evidence>
<evidence type="ECO:0000313" key="8">
    <source>
        <dbReference type="EMBL" id="KAF5253167.1"/>
    </source>
</evidence>
<dbReference type="GO" id="GO:0008270">
    <property type="term" value="F:zinc ion binding"/>
    <property type="evidence" value="ECO:0007669"/>
    <property type="project" value="InterPro"/>
</dbReference>
<feature type="region of interest" description="Disordered" evidence="6">
    <location>
        <begin position="224"/>
        <end position="244"/>
    </location>
</feature>
<comment type="subcellular location">
    <subcellularLocation>
        <location evidence="1">Nucleus</location>
    </subcellularLocation>
</comment>
<evidence type="ECO:0000256" key="6">
    <source>
        <dbReference type="SAM" id="MobiDB-lite"/>
    </source>
</evidence>
<dbReference type="Proteomes" id="UP000573603">
    <property type="component" value="Unassembled WGS sequence"/>
</dbReference>
<evidence type="ECO:0000256" key="3">
    <source>
        <dbReference type="ARBA" id="ARBA00023015"/>
    </source>
</evidence>
<dbReference type="GO" id="GO:0006351">
    <property type="term" value="P:DNA-templated transcription"/>
    <property type="evidence" value="ECO:0007669"/>
    <property type="project" value="InterPro"/>
</dbReference>
<dbReference type="CDD" id="cd12148">
    <property type="entry name" value="fungal_TF_MHR"/>
    <property type="match status" value="1"/>
</dbReference>
<evidence type="ECO:0000256" key="2">
    <source>
        <dbReference type="ARBA" id="ARBA00022723"/>
    </source>
</evidence>
<keyword evidence="5" id="KW-0539">Nucleus</keyword>
<keyword evidence="4" id="KW-0804">Transcription</keyword>
<evidence type="ECO:0000256" key="1">
    <source>
        <dbReference type="ARBA" id="ARBA00004123"/>
    </source>
</evidence>
<dbReference type="Pfam" id="PF04082">
    <property type="entry name" value="Fungal_trans"/>
    <property type="match status" value="1"/>
</dbReference>
<dbReference type="AlphaFoldDB" id="A0A8H4ZUR1"/>
<keyword evidence="3" id="KW-0805">Transcription regulation</keyword>
<dbReference type="EMBL" id="JABEVY010000045">
    <property type="protein sequence ID" value="KAF5253167.1"/>
    <property type="molecule type" value="Genomic_DNA"/>
</dbReference>
<evidence type="ECO:0000313" key="9">
    <source>
        <dbReference type="Proteomes" id="UP000573603"/>
    </source>
</evidence>
<dbReference type="PANTHER" id="PTHR47338">
    <property type="entry name" value="ZN(II)2CYS6 TRANSCRIPTION FACTOR (EUROFUNG)-RELATED"/>
    <property type="match status" value="1"/>
</dbReference>
<dbReference type="GO" id="GO:0000981">
    <property type="term" value="F:DNA-binding transcription factor activity, RNA polymerase II-specific"/>
    <property type="evidence" value="ECO:0007669"/>
    <property type="project" value="InterPro"/>
</dbReference>
<comment type="caution">
    <text evidence="8">The sequence shown here is derived from an EMBL/GenBank/DDBJ whole genome shotgun (WGS) entry which is preliminary data.</text>
</comment>
<dbReference type="InterPro" id="IPR050815">
    <property type="entry name" value="TF_fung"/>
</dbReference>
<proteinExistence type="predicted"/>
<sequence length="637" mass="71134">MTTLPGLGKTGQQILNASATTSETHSNGWEQLPPLPEIIDGVDQFTRHSFQLGFIPKKQFRQHLVNDHSSVSAFLVASILSISARLSRPLSARYGSGIKASEFFMERATKLALGEIYPPKNTLENCQAFYLLSMAQKVNGLKNESYMSMGLALRIAIAIKLHLEQAYVYETSDPTPAAIILRESARRTLWMLHSQDHLQSSTSSPASLVASDITTLLPCDEDQFAAGQEPPSRAAFEGTQPARENPDLVNENRSLFGSLIQAYGFWGVVKRHGVNNLSNSYPWDPESEFAKLLRKLDHWESSLPPAHKWSEARLREYETKAQDLAYLEVTMIPRLCRIVFRYLYLRHFPSSALAYRQNARFFKEVEGDLFDNVCSLHDLIDAQFTGHFTQERLGGLMAALCVYVSSATVATDYTLSIDYFVEPDVPFQNRLCNMWNRCLNILAGYKEAWPLTSRWFHALRDSGPDSSSSFSSKNGSAVDKHSFPHQTTSCPATMLISFGELPDSSSGNQKEIHGEISTIFQNFQSPTEQHLPIQRMPTNPQTHQQQPWDIPPGQAFDLNQDGSQPMVDYGMLLEGFNLNHADNYLLAPQAIPPLVTDMSMAMEISVESAPGGFAGNMTHPSWNAQGWTLLSDDFGGH</sequence>
<protein>
    <recommendedName>
        <fullName evidence="7">Xylanolytic transcriptional activator regulatory domain-containing protein</fullName>
    </recommendedName>
</protein>
<reference evidence="8 9" key="1">
    <citation type="journal article" date="2020" name="BMC Genomics">
        <title>Correction to: Identification and distribution of gene clusters required for synthesis of sphingolipid metabolism inhibitors in diverse species of the filamentous fungus Fusarium.</title>
        <authorList>
            <person name="Kim H.S."/>
            <person name="Lohmar J.M."/>
            <person name="Busman M."/>
            <person name="Brown D.W."/>
            <person name="Naumann T.A."/>
            <person name="Divon H.H."/>
            <person name="Lysoe E."/>
            <person name="Uhlig S."/>
            <person name="Proctor R.H."/>
        </authorList>
    </citation>
    <scope>NUCLEOTIDE SEQUENCE [LARGE SCALE GENOMIC DNA]</scope>
    <source>
        <strain evidence="8 9">NRRL 25214</strain>
    </source>
</reference>
<keyword evidence="9" id="KW-1185">Reference proteome</keyword>
<dbReference type="SMART" id="SM00906">
    <property type="entry name" value="Fungal_trans"/>
    <property type="match status" value="1"/>
</dbReference>
<name>A0A8H4ZUR1_9HYPO</name>
<dbReference type="InterPro" id="IPR007219">
    <property type="entry name" value="XnlR_reg_dom"/>
</dbReference>
<keyword evidence="2" id="KW-0479">Metal-binding</keyword>
<evidence type="ECO:0000259" key="7">
    <source>
        <dbReference type="SMART" id="SM00906"/>
    </source>
</evidence>
<accession>A0A8H4ZUR1</accession>
<gene>
    <name evidence="8" type="ORF">FANTH_1921</name>
</gene>
<dbReference type="PANTHER" id="PTHR47338:SF5">
    <property type="entry name" value="ZN(II)2CYS6 TRANSCRIPTION FACTOR (EUROFUNG)"/>
    <property type="match status" value="1"/>
</dbReference>
<dbReference type="GO" id="GO:0005634">
    <property type="term" value="C:nucleus"/>
    <property type="evidence" value="ECO:0007669"/>
    <property type="project" value="UniProtKB-SubCell"/>
</dbReference>
<dbReference type="GO" id="GO:0003677">
    <property type="term" value="F:DNA binding"/>
    <property type="evidence" value="ECO:0007669"/>
    <property type="project" value="InterPro"/>
</dbReference>
<organism evidence="8 9">
    <name type="scientific">Fusarium anthophilum</name>
    <dbReference type="NCBI Taxonomy" id="48485"/>
    <lineage>
        <taxon>Eukaryota</taxon>
        <taxon>Fungi</taxon>
        <taxon>Dikarya</taxon>
        <taxon>Ascomycota</taxon>
        <taxon>Pezizomycotina</taxon>
        <taxon>Sordariomycetes</taxon>
        <taxon>Hypocreomycetidae</taxon>
        <taxon>Hypocreales</taxon>
        <taxon>Nectriaceae</taxon>
        <taxon>Fusarium</taxon>
        <taxon>Fusarium fujikuroi species complex</taxon>
    </lineage>
</organism>